<keyword evidence="18" id="KW-1185">Reference proteome</keyword>
<evidence type="ECO:0000256" key="6">
    <source>
        <dbReference type="ARBA" id="ARBA00022692"/>
    </source>
</evidence>
<reference evidence="17 18" key="2">
    <citation type="submission" date="2018-11" db="EMBL/GenBank/DDBJ databases">
        <authorList>
            <consortium name="Pathogen Informatics"/>
        </authorList>
    </citation>
    <scope>NUCLEOTIDE SEQUENCE [LARGE SCALE GENOMIC DNA]</scope>
</reference>
<evidence type="ECO:0000256" key="9">
    <source>
        <dbReference type="ARBA" id="ARBA00022989"/>
    </source>
</evidence>
<evidence type="ECO:0000256" key="7">
    <source>
        <dbReference type="ARBA" id="ARBA00022737"/>
    </source>
</evidence>
<evidence type="ECO:0000256" key="3">
    <source>
        <dbReference type="ARBA" id="ARBA00022475"/>
    </source>
</evidence>
<evidence type="ECO:0000256" key="12">
    <source>
        <dbReference type="ARBA" id="ARBA00023303"/>
    </source>
</evidence>
<dbReference type="SMART" id="SM00248">
    <property type="entry name" value="ANK"/>
    <property type="match status" value="4"/>
</dbReference>
<evidence type="ECO:0000256" key="4">
    <source>
        <dbReference type="ARBA" id="ARBA00022568"/>
    </source>
</evidence>
<keyword evidence="9 15" id="KW-1133">Transmembrane helix</keyword>
<feature type="repeat" description="ANK" evidence="13">
    <location>
        <begin position="204"/>
        <end position="236"/>
    </location>
</feature>
<dbReference type="InterPro" id="IPR036770">
    <property type="entry name" value="Ankyrin_rpt-contain_sf"/>
</dbReference>
<dbReference type="AlphaFoldDB" id="A0A0M3JY62"/>
<name>A0A0M3JY62_ANISI</name>
<organism evidence="19">
    <name type="scientific">Anisakis simplex</name>
    <name type="common">Herring worm</name>
    <dbReference type="NCBI Taxonomy" id="6269"/>
    <lineage>
        <taxon>Eukaryota</taxon>
        <taxon>Metazoa</taxon>
        <taxon>Ecdysozoa</taxon>
        <taxon>Nematoda</taxon>
        <taxon>Chromadorea</taxon>
        <taxon>Rhabditida</taxon>
        <taxon>Spirurina</taxon>
        <taxon>Ascaridomorpha</taxon>
        <taxon>Ascaridoidea</taxon>
        <taxon>Anisakidae</taxon>
        <taxon>Anisakis</taxon>
        <taxon>Anisakis simplex complex</taxon>
    </lineage>
</organism>
<evidence type="ECO:0000259" key="16">
    <source>
        <dbReference type="Pfam" id="PF00520"/>
    </source>
</evidence>
<protein>
    <submittedName>
        <fullName evidence="19">Nanchung (inferred by orthology to a D. melanogaster protein)</fullName>
    </submittedName>
</protein>
<dbReference type="OrthoDB" id="533508at2759"/>
<dbReference type="Proteomes" id="UP000267096">
    <property type="component" value="Unassembled WGS sequence"/>
</dbReference>
<evidence type="ECO:0000256" key="15">
    <source>
        <dbReference type="SAM" id="Phobius"/>
    </source>
</evidence>
<evidence type="ECO:0000313" key="19">
    <source>
        <dbReference type="WBParaSite" id="ASIM_0001336201-mRNA-1"/>
    </source>
</evidence>
<dbReference type="PANTHER" id="PTHR10582">
    <property type="entry name" value="TRANSIENT RECEPTOR POTENTIAL ION CHANNEL PROTEIN"/>
    <property type="match status" value="1"/>
</dbReference>
<feature type="transmembrane region" description="Helical" evidence="15">
    <location>
        <begin position="609"/>
        <end position="627"/>
    </location>
</feature>
<comment type="subcellular location">
    <subcellularLocation>
        <location evidence="1">Cell membrane</location>
        <topology evidence="1">Multi-pass membrane protein</topology>
    </subcellularLocation>
</comment>
<evidence type="ECO:0000256" key="8">
    <source>
        <dbReference type="ARBA" id="ARBA00022837"/>
    </source>
</evidence>
<feature type="transmembrane region" description="Helical" evidence="15">
    <location>
        <begin position="540"/>
        <end position="559"/>
    </location>
</feature>
<evidence type="ECO:0000256" key="13">
    <source>
        <dbReference type="PROSITE-ProRule" id="PRU00023"/>
    </source>
</evidence>
<dbReference type="WBParaSite" id="ASIM_0001336201-mRNA-1">
    <property type="protein sequence ID" value="ASIM_0001336201-mRNA-1"/>
    <property type="gene ID" value="ASIM_0001336201"/>
</dbReference>
<dbReference type="Gene3D" id="1.25.40.20">
    <property type="entry name" value="Ankyrin repeat-containing domain"/>
    <property type="match status" value="1"/>
</dbReference>
<evidence type="ECO:0000313" key="18">
    <source>
        <dbReference type="Proteomes" id="UP000267096"/>
    </source>
</evidence>
<sequence>MDRLDTVQPKEEWTSDGDMTAEKRARADTTVKNNPVYRLTDTMGGGLLIPFIRYAIATGDESLIDEVIAKEVKPLMYRGGHGKLAPISELILIRNRQRNALLSALYRRKGKGKQGPNVLEAVDQEYTNPANVRKVLKLLDGGGNDEKDRYREIVWSLKERGAMGETLLGACLLNGTRQHNSLARKLIKMFPKLVNDICVSEECYGLSPLHQAIMNEDPEMVYFLLQNGADVHARSVGALFCPDDQKSTRTDSLEHEWVEMDLETDYNGKMYFGEYPLSYAICANQMDSFRLLIAKGADPNLKDTNGNTALHLAMFEEVLKLEADVRWSHYGVAVISYPLENIDTINQRDGELNEDSALSMVVYNEKREHLDLFDGLMEDLLTAKWKAFARGRLVISFIAFFTYFVAVFIVFMCRSSTRFVKDGTSALTIPDGDQEEFNMTNNVEITASILHECQISWYYTSHENSTEQLVSSSFVIFTEPIWSESIRIESKPLDKTLILIIAEVYILIATIYQILDDFQDLRNCGRRRMWKVLKAFPAKIAYKCSFFFVLAIVPIRLCCTLGKVALLLDDILSVIIVLCVAVHFLFFLRAVKFVGPFVLMIYNIVTRDISRFLLIYAIFVLGFSQACDRERAYSNGTNTTEVLKHPVHYIKGTSSNFDMSSPCEAAIRLFMTTLGEYTVLYRHLHHCPYSFMRTVGKLLFIIYQLLVSLLMINLLIAMLTRTFNQIAQTQQEWKRQVARVILMVELSMKPEDRLHALIQYSRPMQDDKTRRAFIVTKKIEVQNLSAREKQERAEKLKSVKDARHRSLRRRLKVLFAHESLHNIPDHFRGSARDFQHLYEHSEYSAQF</sequence>
<feature type="transmembrane region" description="Helical" evidence="15">
    <location>
        <begin position="393"/>
        <end position="413"/>
    </location>
</feature>
<keyword evidence="6 15" id="KW-0812">Transmembrane</keyword>
<dbReference type="Pfam" id="PF00023">
    <property type="entry name" value="Ank"/>
    <property type="match status" value="1"/>
</dbReference>
<keyword evidence="4" id="KW-0109">Calcium transport</keyword>
<feature type="compositionally biased region" description="Basic and acidic residues" evidence="14">
    <location>
        <begin position="1"/>
        <end position="13"/>
    </location>
</feature>
<dbReference type="InterPro" id="IPR024862">
    <property type="entry name" value="TRPV"/>
</dbReference>
<feature type="transmembrane region" description="Helical" evidence="15">
    <location>
        <begin position="496"/>
        <end position="515"/>
    </location>
</feature>
<dbReference type="GO" id="GO:0098703">
    <property type="term" value="P:calcium ion import across plasma membrane"/>
    <property type="evidence" value="ECO:0007669"/>
    <property type="project" value="TreeGrafter"/>
</dbReference>
<keyword evidence="10" id="KW-0406">Ion transport</keyword>
<feature type="transmembrane region" description="Helical" evidence="15">
    <location>
        <begin position="698"/>
        <end position="719"/>
    </location>
</feature>
<feature type="repeat" description="ANK" evidence="13">
    <location>
        <begin position="272"/>
        <end position="304"/>
    </location>
</feature>
<keyword evidence="2" id="KW-0813">Transport</keyword>
<keyword evidence="7" id="KW-0677">Repeat</keyword>
<proteinExistence type="predicted"/>
<dbReference type="GO" id="GO:0005262">
    <property type="term" value="F:calcium channel activity"/>
    <property type="evidence" value="ECO:0007669"/>
    <property type="project" value="UniProtKB-KW"/>
</dbReference>
<keyword evidence="13" id="KW-0040">ANK repeat</keyword>
<feature type="transmembrane region" description="Helical" evidence="15">
    <location>
        <begin position="571"/>
        <end position="589"/>
    </location>
</feature>
<evidence type="ECO:0000256" key="10">
    <source>
        <dbReference type="ARBA" id="ARBA00023065"/>
    </source>
</evidence>
<evidence type="ECO:0000256" key="5">
    <source>
        <dbReference type="ARBA" id="ARBA00022673"/>
    </source>
</evidence>
<feature type="domain" description="Ion transport" evidence="16">
    <location>
        <begin position="548"/>
        <end position="730"/>
    </location>
</feature>
<reference evidence="19" key="1">
    <citation type="submission" date="2017-02" db="UniProtKB">
        <authorList>
            <consortium name="WormBaseParasite"/>
        </authorList>
    </citation>
    <scope>IDENTIFICATION</scope>
</reference>
<keyword evidence="5" id="KW-0107">Calcium channel</keyword>
<dbReference type="PROSITE" id="PS50297">
    <property type="entry name" value="ANK_REP_REGION"/>
    <property type="match status" value="2"/>
</dbReference>
<dbReference type="InterPro" id="IPR005821">
    <property type="entry name" value="Ion_trans_dom"/>
</dbReference>
<dbReference type="Pfam" id="PF12796">
    <property type="entry name" value="Ank_2"/>
    <property type="match status" value="1"/>
</dbReference>
<keyword evidence="3" id="KW-1003">Cell membrane</keyword>
<dbReference type="SUPFAM" id="SSF48403">
    <property type="entry name" value="Ankyrin repeat"/>
    <property type="match status" value="1"/>
</dbReference>
<dbReference type="InterPro" id="IPR002110">
    <property type="entry name" value="Ankyrin_rpt"/>
</dbReference>
<evidence type="ECO:0000313" key="17">
    <source>
        <dbReference type="EMBL" id="VDK48157.1"/>
    </source>
</evidence>
<evidence type="ECO:0000256" key="1">
    <source>
        <dbReference type="ARBA" id="ARBA00004651"/>
    </source>
</evidence>
<dbReference type="GO" id="GO:0005886">
    <property type="term" value="C:plasma membrane"/>
    <property type="evidence" value="ECO:0007669"/>
    <property type="project" value="UniProtKB-SubCell"/>
</dbReference>
<gene>
    <name evidence="17" type="ORF">ASIM_LOCUS12790</name>
</gene>
<dbReference type="PROSITE" id="PS50088">
    <property type="entry name" value="ANK_REPEAT"/>
    <property type="match status" value="2"/>
</dbReference>
<dbReference type="Pfam" id="PF00520">
    <property type="entry name" value="Ion_trans"/>
    <property type="match status" value="1"/>
</dbReference>
<feature type="region of interest" description="Disordered" evidence="14">
    <location>
        <begin position="1"/>
        <end position="27"/>
    </location>
</feature>
<keyword evidence="12" id="KW-0407">Ion channel</keyword>
<keyword evidence="8" id="KW-0106">Calcium</keyword>
<evidence type="ECO:0000256" key="2">
    <source>
        <dbReference type="ARBA" id="ARBA00022448"/>
    </source>
</evidence>
<accession>A0A0M3JY62</accession>
<evidence type="ECO:0000256" key="14">
    <source>
        <dbReference type="SAM" id="MobiDB-lite"/>
    </source>
</evidence>
<dbReference type="EMBL" id="UYRR01031250">
    <property type="protein sequence ID" value="VDK48157.1"/>
    <property type="molecule type" value="Genomic_DNA"/>
</dbReference>
<keyword evidence="11 15" id="KW-0472">Membrane</keyword>
<dbReference type="PANTHER" id="PTHR10582:SF30">
    <property type="entry name" value="ION TRANSPORT DOMAIN-CONTAINING PROTEIN"/>
    <property type="match status" value="1"/>
</dbReference>
<evidence type="ECO:0000256" key="11">
    <source>
        <dbReference type="ARBA" id="ARBA00023136"/>
    </source>
</evidence>